<evidence type="ECO:0000256" key="1">
    <source>
        <dbReference type="SAM" id="MobiDB-lite"/>
    </source>
</evidence>
<dbReference type="AlphaFoldDB" id="A0ABD3F0X6"/>
<evidence type="ECO:0000313" key="2">
    <source>
        <dbReference type="EMBL" id="KAL3658990.1"/>
    </source>
</evidence>
<protein>
    <submittedName>
        <fullName evidence="2">Uncharacterized protein</fullName>
    </submittedName>
</protein>
<reference evidence="2 3" key="1">
    <citation type="submission" date="2024-09" db="EMBL/GenBank/DDBJ databases">
        <title>Genome sequencing and assembly of Phytophthora oleae, isolate VK10A, causative agent of rot of olive drupes.</title>
        <authorList>
            <person name="Conti Taguali S."/>
            <person name="Riolo M."/>
            <person name="La Spada F."/>
            <person name="Cacciola S.O."/>
            <person name="Dionisio G."/>
        </authorList>
    </citation>
    <scope>NUCLEOTIDE SEQUENCE [LARGE SCALE GENOMIC DNA]</scope>
    <source>
        <strain evidence="2 3">VK10A</strain>
    </source>
</reference>
<name>A0ABD3F0X6_9STRA</name>
<dbReference type="Proteomes" id="UP001632037">
    <property type="component" value="Unassembled WGS sequence"/>
</dbReference>
<comment type="caution">
    <text evidence="2">The sequence shown here is derived from an EMBL/GenBank/DDBJ whole genome shotgun (WGS) entry which is preliminary data.</text>
</comment>
<evidence type="ECO:0000313" key="3">
    <source>
        <dbReference type="Proteomes" id="UP001632037"/>
    </source>
</evidence>
<sequence>MVMEAASVDTRELSVFSERPPPEGSDDTPDVSEDVPAGSESKLCLSDFQISDELLLNDVDLMDESWDIPIQGMPETPVDMLLVEYEGCRRVANESLDLEPGVNMREGTELLAKLRDQLVMLPELEELTQECDIGSADVGVQGRTSPEMEQKLRSILKYHRKIFLGRWQCGTHTGKGRCL</sequence>
<gene>
    <name evidence="2" type="ORF">V7S43_015875</name>
</gene>
<keyword evidence="3" id="KW-1185">Reference proteome</keyword>
<proteinExistence type="predicted"/>
<organism evidence="2 3">
    <name type="scientific">Phytophthora oleae</name>
    <dbReference type="NCBI Taxonomy" id="2107226"/>
    <lineage>
        <taxon>Eukaryota</taxon>
        <taxon>Sar</taxon>
        <taxon>Stramenopiles</taxon>
        <taxon>Oomycota</taxon>
        <taxon>Peronosporomycetes</taxon>
        <taxon>Peronosporales</taxon>
        <taxon>Peronosporaceae</taxon>
        <taxon>Phytophthora</taxon>
    </lineage>
</organism>
<feature type="compositionally biased region" description="Acidic residues" evidence="1">
    <location>
        <begin position="24"/>
        <end position="33"/>
    </location>
</feature>
<feature type="region of interest" description="Disordered" evidence="1">
    <location>
        <begin position="1"/>
        <end position="38"/>
    </location>
</feature>
<accession>A0ABD3F0X6</accession>
<dbReference type="EMBL" id="JBIMZQ010000049">
    <property type="protein sequence ID" value="KAL3658990.1"/>
    <property type="molecule type" value="Genomic_DNA"/>
</dbReference>